<organism evidence="1">
    <name type="scientific">Cucumis melo</name>
    <name type="common">Muskmelon</name>
    <dbReference type="NCBI Taxonomy" id="3656"/>
    <lineage>
        <taxon>Eukaryota</taxon>
        <taxon>Viridiplantae</taxon>
        <taxon>Streptophyta</taxon>
        <taxon>Embryophyta</taxon>
        <taxon>Tracheophyta</taxon>
        <taxon>Spermatophyta</taxon>
        <taxon>Magnoliopsida</taxon>
        <taxon>eudicotyledons</taxon>
        <taxon>Gunneridae</taxon>
        <taxon>Pentapetalae</taxon>
        <taxon>rosids</taxon>
        <taxon>fabids</taxon>
        <taxon>Cucurbitales</taxon>
        <taxon>Cucurbitaceae</taxon>
        <taxon>Benincaseae</taxon>
        <taxon>Cucumis</taxon>
    </lineage>
</organism>
<dbReference type="Gramene" id="MELO3C025001.2.1">
    <property type="protein sequence ID" value="MELO3C025001.2.1"/>
    <property type="gene ID" value="MELO3C025001.2"/>
</dbReference>
<name>A0A9I9DWQ9_CUCME</name>
<dbReference type="AlphaFoldDB" id="A0A9I9DWQ9"/>
<protein>
    <recommendedName>
        <fullName evidence="2">Retrotransposon protein</fullName>
    </recommendedName>
</protein>
<evidence type="ECO:0000313" key="1">
    <source>
        <dbReference type="EnsemblPlants" id="MELO3C025001.2.1"/>
    </source>
</evidence>
<dbReference type="PANTHER" id="PTHR46250">
    <property type="entry name" value="MYB/SANT-LIKE DNA-BINDING DOMAIN PROTEIN-RELATED"/>
    <property type="match status" value="1"/>
</dbReference>
<dbReference type="EnsemblPlants" id="MELO3C025001.2.1">
    <property type="protein sequence ID" value="MELO3C025001.2.1"/>
    <property type="gene ID" value="MELO3C025001.2"/>
</dbReference>
<reference evidence="1" key="1">
    <citation type="submission" date="2023-03" db="UniProtKB">
        <authorList>
            <consortium name="EnsemblPlants"/>
        </authorList>
    </citation>
    <scope>IDENTIFICATION</scope>
</reference>
<accession>A0A9I9DWQ9</accession>
<dbReference type="PANTHER" id="PTHR46250:SF15">
    <property type="entry name" value="OS01G0523800 PROTEIN"/>
    <property type="match status" value="1"/>
</dbReference>
<evidence type="ECO:0008006" key="2">
    <source>
        <dbReference type="Google" id="ProtNLM"/>
    </source>
</evidence>
<sequence length="125" mass="13955">MLKRTFHTISEMWDPSCSGFGWNEELKCIIAKKDVSFPHYSELCYIFERDCVTGGRVETFTNIGSNVPKGYKGFAADNGNDMEMPSIFNQGLDMSLDTEWAHDSGEQVTTRMLQVGSRGSGPASR</sequence>
<proteinExistence type="predicted"/>